<dbReference type="PANTHER" id="PTHR19944:SF99">
    <property type="entry name" value="HLA CLASS II HISTOCOMPATIBILITY ANTIGEN, DRB1 BETA CHAIN"/>
    <property type="match status" value="1"/>
</dbReference>
<proteinExistence type="predicted"/>
<dbReference type="OMA" id="LMAVHEC"/>
<evidence type="ECO:0000313" key="12">
    <source>
        <dbReference type="Proteomes" id="UP000694380"/>
    </source>
</evidence>
<evidence type="ECO:0000256" key="8">
    <source>
        <dbReference type="ARBA" id="ARBA00023180"/>
    </source>
</evidence>
<keyword evidence="9" id="KW-0491">MHC II</keyword>
<keyword evidence="6" id="KW-0472">Membrane</keyword>
<dbReference type="InterPro" id="IPR011162">
    <property type="entry name" value="MHC_I/II-like_Ag-recog"/>
</dbReference>
<accession>A0A8C3H566</accession>
<evidence type="ECO:0000256" key="4">
    <source>
        <dbReference type="ARBA" id="ARBA00022989"/>
    </source>
</evidence>
<keyword evidence="3" id="KW-0391">Immunity</keyword>
<dbReference type="GO" id="GO:0002504">
    <property type="term" value="P:antigen processing and presentation of peptide or polysaccharide antigen via MHC class II"/>
    <property type="evidence" value="ECO:0007669"/>
    <property type="project" value="UniProtKB-KW"/>
</dbReference>
<dbReference type="AlphaFoldDB" id="A0A8C3H566"/>
<dbReference type="FunFam" id="3.10.320.10:FF:000001">
    <property type="entry name" value="HLA class II histocompatibility antigen, DRB1-1 beta chain"/>
    <property type="match status" value="1"/>
</dbReference>
<evidence type="ECO:0000256" key="1">
    <source>
        <dbReference type="ARBA" id="ARBA00004479"/>
    </source>
</evidence>
<keyword evidence="12" id="KW-1185">Reference proteome</keyword>
<evidence type="ECO:0000313" key="11">
    <source>
        <dbReference type="Ensembl" id="ENSCPBP00000001160.1"/>
    </source>
</evidence>
<dbReference type="GeneTree" id="ENSGT00940000154993"/>
<keyword evidence="8" id="KW-0325">Glycoprotein</keyword>
<dbReference type="SUPFAM" id="SSF54452">
    <property type="entry name" value="MHC antigen-recognition domain"/>
    <property type="match status" value="1"/>
</dbReference>
<dbReference type="PANTHER" id="PTHR19944">
    <property type="entry name" value="MHC CLASS II-RELATED"/>
    <property type="match status" value="1"/>
</dbReference>
<keyword evidence="7" id="KW-1015">Disulfide bond</keyword>
<name>A0A8C3H566_CHRPI</name>
<feature type="domain" description="MHC class II beta chain N-terminal" evidence="10">
    <location>
        <begin position="4"/>
        <end position="77"/>
    </location>
</feature>
<dbReference type="InterPro" id="IPR014745">
    <property type="entry name" value="MHC_II_a/b_N"/>
</dbReference>
<evidence type="ECO:0000256" key="3">
    <source>
        <dbReference type="ARBA" id="ARBA00022859"/>
    </source>
</evidence>
<keyword evidence="4" id="KW-1133">Transmembrane helix</keyword>
<evidence type="ECO:0000256" key="9">
    <source>
        <dbReference type="ARBA" id="ARBA00023182"/>
    </source>
</evidence>
<reference evidence="11" key="2">
    <citation type="submission" date="2025-09" db="UniProtKB">
        <authorList>
            <consortium name="Ensembl"/>
        </authorList>
    </citation>
    <scope>IDENTIFICATION</scope>
</reference>
<evidence type="ECO:0000256" key="7">
    <source>
        <dbReference type="ARBA" id="ARBA00023157"/>
    </source>
</evidence>
<evidence type="ECO:0000256" key="5">
    <source>
        <dbReference type="ARBA" id="ARBA00023130"/>
    </source>
</evidence>
<dbReference type="InterPro" id="IPR050160">
    <property type="entry name" value="MHC/Immunoglobulin"/>
</dbReference>
<reference evidence="11" key="1">
    <citation type="submission" date="2025-08" db="UniProtKB">
        <authorList>
            <consortium name="Ensembl"/>
        </authorList>
    </citation>
    <scope>IDENTIFICATION</scope>
</reference>
<keyword evidence="2" id="KW-0812">Transmembrane</keyword>
<comment type="subcellular location">
    <subcellularLocation>
        <location evidence="1">Membrane</location>
        <topology evidence="1">Single-pass type I membrane protein</topology>
    </subcellularLocation>
</comment>
<dbReference type="SMART" id="SM00921">
    <property type="entry name" value="MHC_II_beta"/>
    <property type="match status" value="1"/>
</dbReference>
<evidence type="ECO:0000256" key="2">
    <source>
        <dbReference type="ARBA" id="ARBA00022692"/>
    </source>
</evidence>
<dbReference type="Ensembl" id="ENSCPBT00000001439.1">
    <property type="protein sequence ID" value="ENSCPBP00000001160.1"/>
    <property type="gene ID" value="ENSCPBG00000000935.1"/>
</dbReference>
<dbReference type="Gene3D" id="3.10.320.10">
    <property type="entry name" value="Class II Histocompatibility Antigen, M Beta Chain, Chain B, domain 1"/>
    <property type="match status" value="1"/>
</dbReference>
<organism evidence="11 12">
    <name type="scientific">Chrysemys picta bellii</name>
    <name type="common">Western painted turtle</name>
    <name type="synonym">Emys bellii</name>
    <dbReference type="NCBI Taxonomy" id="8478"/>
    <lineage>
        <taxon>Eukaryota</taxon>
        <taxon>Metazoa</taxon>
        <taxon>Chordata</taxon>
        <taxon>Craniata</taxon>
        <taxon>Vertebrata</taxon>
        <taxon>Euteleostomi</taxon>
        <taxon>Archelosauria</taxon>
        <taxon>Testudinata</taxon>
        <taxon>Testudines</taxon>
        <taxon>Cryptodira</taxon>
        <taxon>Durocryptodira</taxon>
        <taxon>Testudinoidea</taxon>
        <taxon>Emydidae</taxon>
        <taxon>Chrysemys</taxon>
    </lineage>
</organism>
<evidence type="ECO:0000259" key="10">
    <source>
        <dbReference type="SMART" id="SM00921"/>
    </source>
</evidence>
<keyword evidence="5" id="KW-1064">Adaptive immunity</keyword>
<evidence type="ECO:0000256" key="6">
    <source>
        <dbReference type="ARBA" id="ARBA00023136"/>
    </source>
</evidence>
<dbReference type="GO" id="GO:0042613">
    <property type="term" value="C:MHC class II protein complex"/>
    <property type="evidence" value="ECO:0007669"/>
    <property type="project" value="UniProtKB-KW"/>
</dbReference>
<dbReference type="GO" id="GO:0002250">
    <property type="term" value="P:adaptive immune response"/>
    <property type="evidence" value="ECO:0007669"/>
    <property type="project" value="UniProtKB-KW"/>
</dbReference>
<sequence length="77" mass="8971">QAKHECYFTNGTERVRYLYRDIYDRQQLAHFDSDVGVYVADTELGRPDAEHWNKDPAELAYRRAQVDTFCQSLRGGG</sequence>
<protein>
    <recommendedName>
        <fullName evidence="10">MHC class II beta chain N-terminal domain-containing protein</fullName>
    </recommendedName>
</protein>
<dbReference type="InterPro" id="IPR000353">
    <property type="entry name" value="MHC_II_b_N"/>
</dbReference>
<dbReference type="Pfam" id="PF00969">
    <property type="entry name" value="MHC_II_beta"/>
    <property type="match status" value="1"/>
</dbReference>
<dbReference type="Proteomes" id="UP000694380">
    <property type="component" value="Unplaced"/>
</dbReference>